<dbReference type="PANTHER" id="PTHR38926:SF2">
    <property type="entry name" value="F-BOX_LRR-REPEAT PROTEIN 21-RELATED"/>
    <property type="match status" value="1"/>
</dbReference>
<dbReference type="STRING" id="74649.A0A2P6Q642"/>
<protein>
    <submittedName>
        <fullName evidence="1">Putative leucine-rich repeat domain, L domain-containing protein</fullName>
    </submittedName>
</protein>
<dbReference type="AlphaFoldDB" id="A0A2P6Q642"/>
<accession>A0A2P6Q642</accession>
<dbReference type="Gene3D" id="3.80.10.10">
    <property type="entry name" value="Ribonuclease Inhibitor"/>
    <property type="match status" value="1"/>
</dbReference>
<comment type="caution">
    <text evidence="1">The sequence shown here is derived from an EMBL/GenBank/DDBJ whole genome shotgun (WGS) entry which is preliminary data.</text>
</comment>
<proteinExistence type="predicted"/>
<sequence length="216" mass="24771">MPLWHTIDTGVELSGYHEDWKDVEKMCRNAIDRSSGQLVDISCVYGSNDLLKYVGDRCNGIRRLTLHWCSGIIDGVLNEVAYKFPLLEEIHLFKLDRCSLSPKTLEMIGRSCPILKSFKWYKIICKSTVRGGQDDDYAKAIAGTMRGLQHLSLSRLNLTNNAMKEILDYCPYLESLDLGYVFRGRFWIRKRRFRNKNEGKKSKFVAALSSDGLGVY</sequence>
<dbReference type="EMBL" id="PDCK01000043">
    <property type="protein sequence ID" value="PRQ29638.1"/>
    <property type="molecule type" value="Genomic_DNA"/>
</dbReference>
<dbReference type="PANTHER" id="PTHR38926">
    <property type="entry name" value="F-BOX DOMAIN CONTAINING PROTEIN, EXPRESSED"/>
    <property type="match status" value="1"/>
</dbReference>
<evidence type="ECO:0000313" key="2">
    <source>
        <dbReference type="Proteomes" id="UP000238479"/>
    </source>
</evidence>
<dbReference type="InterPro" id="IPR032675">
    <property type="entry name" value="LRR_dom_sf"/>
</dbReference>
<gene>
    <name evidence="1" type="ORF">RchiOBHm_Chr5g0015981</name>
</gene>
<keyword evidence="2" id="KW-1185">Reference proteome</keyword>
<dbReference type="SUPFAM" id="SSF52047">
    <property type="entry name" value="RNI-like"/>
    <property type="match status" value="1"/>
</dbReference>
<evidence type="ECO:0000313" key="1">
    <source>
        <dbReference type="EMBL" id="PRQ29638.1"/>
    </source>
</evidence>
<reference evidence="1 2" key="1">
    <citation type="journal article" date="2018" name="Nat. Genet.">
        <title>The Rosa genome provides new insights in the design of modern roses.</title>
        <authorList>
            <person name="Bendahmane M."/>
        </authorList>
    </citation>
    <scope>NUCLEOTIDE SEQUENCE [LARGE SCALE GENOMIC DNA]</scope>
    <source>
        <strain evidence="2">cv. Old Blush</strain>
    </source>
</reference>
<dbReference type="Gramene" id="PRQ29638">
    <property type="protein sequence ID" value="PRQ29638"/>
    <property type="gene ID" value="RchiOBHm_Chr5g0015981"/>
</dbReference>
<organism evidence="1 2">
    <name type="scientific">Rosa chinensis</name>
    <name type="common">China rose</name>
    <dbReference type="NCBI Taxonomy" id="74649"/>
    <lineage>
        <taxon>Eukaryota</taxon>
        <taxon>Viridiplantae</taxon>
        <taxon>Streptophyta</taxon>
        <taxon>Embryophyta</taxon>
        <taxon>Tracheophyta</taxon>
        <taxon>Spermatophyta</taxon>
        <taxon>Magnoliopsida</taxon>
        <taxon>eudicotyledons</taxon>
        <taxon>Gunneridae</taxon>
        <taxon>Pentapetalae</taxon>
        <taxon>rosids</taxon>
        <taxon>fabids</taxon>
        <taxon>Rosales</taxon>
        <taxon>Rosaceae</taxon>
        <taxon>Rosoideae</taxon>
        <taxon>Rosoideae incertae sedis</taxon>
        <taxon>Rosa</taxon>
    </lineage>
</organism>
<dbReference type="Proteomes" id="UP000238479">
    <property type="component" value="Chromosome 5"/>
</dbReference>
<name>A0A2P6Q642_ROSCH</name>